<accession>A0ABU0FDK5</accession>
<dbReference type="InterPro" id="IPR013328">
    <property type="entry name" value="6PGD_dom2"/>
</dbReference>
<dbReference type="PRINTS" id="PR00076">
    <property type="entry name" value="6PGDHDRGNASE"/>
</dbReference>
<dbReference type="SUPFAM" id="SSF48179">
    <property type="entry name" value="6-phosphogluconate dehydrogenase C-terminal domain-like"/>
    <property type="match status" value="1"/>
</dbReference>
<gene>
    <name evidence="14" type="ORF">J3R73_002466</name>
</gene>
<evidence type="ECO:0000256" key="9">
    <source>
        <dbReference type="ARBA" id="ARBA00023126"/>
    </source>
</evidence>
<evidence type="ECO:0000256" key="2">
    <source>
        <dbReference type="ARBA" id="ARBA00004874"/>
    </source>
</evidence>
<keyword evidence="7 11" id="KW-0560">Oxidoreductase</keyword>
<comment type="pathway">
    <text evidence="2 11 12">Carbohydrate degradation; pentose phosphate pathway; D-ribulose 5-phosphate from D-glucose 6-phosphate (oxidative stage): step 3/3.</text>
</comment>
<comment type="similarity">
    <text evidence="3 11 12">Belongs to the 6-phosphogluconate dehydrogenase family.</text>
</comment>
<dbReference type="SUPFAM" id="SSF51735">
    <property type="entry name" value="NAD(P)-binding Rossmann-fold domains"/>
    <property type="match status" value="1"/>
</dbReference>
<evidence type="ECO:0000313" key="15">
    <source>
        <dbReference type="Proteomes" id="UP001237448"/>
    </source>
</evidence>
<dbReference type="Gene3D" id="3.40.50.720">
    <property type="entry name" value="NAD(P)-binding Rossmann-like Domain"/>
    <property type="match status" value="1"/>
</dbReference>
<dbReference type="Proteomes" id="UP001237448">
    <property type="component" value="Unassembled WGS sequence"/>
</dbReference>
<dbReference type="InterPro" id="IPR006113">
    <property type="entry name" value="6PGDH_Gnd/GntZ"/>
</dbReference>
<evidence type="ECO:0000256" key="8">
    <source>
        <dbReference type="ARBA" id="ARBA00023064"/>
    </source>
</evidence>
<keyword evidence="8 12" id="KW-0311">Gluconate utilization</keyword>
<evidence type="ECO:0000256" key="11">
    <source>
        <dbReference type="PIRNR" id="PIRNR000109"/>
    </source>
</evidence>
<dbReference type="Pfam" id="PF03446">
    <property type="entry name" value="NAD_binding_2"/>
    <property type="match status" value="1"/>
</dbReference>
<keyword evidence="15" id="KW-1185">Reference proteome</keyword>
<evidence type="ECO:0000259" key="13">
    <source>
        <dbReference type="SMART" id="SM01350"/>
    </source>
</evidence>
<dbReference type="SMART" id="SM01350">
    <property type="entry name" value="6PGD"/>
    <property type="match status" value="1"/>
</dbReference>
<evidence type="ECO:0000256" key="3">
    <source>
        <dbReference type="ARBA" id="ARBA00008419"/>
    </source>
</evidence>
<dbReference type="NCBIfam" id="TIGR00873">
    <property type="entry name" value="gnd"/>
    <property type="match status" value="1"/>
</dbReference>
<comment type="caution">
    <text evidence="14">The sequence shown here is derived from an EMBL/GenBank/DDBJ whole genome shotgun (WGS) entry which is preliminary data.</text>
</comment>
<comment type="catalytic activity">
    <reaction evidence="10 11 12">
        <text>6-phospho-D-gluconate + NADP(+) = D-ribulose 5-phosphate + CO2 + NADPH</text>
        <dbReference type="Rhea" id="RHEA:10116"/>
        <dbReference type="ChEBI" id="CHEBI:16526"/>
        <dbReference type="ChEBI" id="CHEBI:57783"/>
        <dbReference type="ChEBI" id="CHEBI:58121"/>
        <dbReference type="ChEBI" id="CHEBI:58349"/>
        <dbReference type="ChEBI" id="CHEBI:58759"/>
        <dbReference type="EC" id="1.1.1.44"/>
    </reaction>
</comment>
<evidence type="ECO:0000313" key="14">
    <source>
        <dbReference type="EMBL" id="MDQ0392674.1"/>
    </source>
</evidence>
<dbReference type="Gene3D" id="1.10.1040.10">
    <property type="entry name" value="N-(1-d-carboxylethyl)-l-norvaline Dehydrogenase, domain 2"/>
    <property type="match status" value="1"/>
</dbReference>
<organism evidence="14 15">
    <name type="scientific">Labrys monachus</name>
    <dbReference type="NCBI Taxonomy" id="217067"/>
    <lineage>
        <taxon>Bacteria</taxon>
        <taxon>Pseudomonadati</taxon>
        <taxon>Pseudomonadota</taxon>
        <taxon>Alphaproteobacteria</taxon>
        <taxon>Hyphomicrobiales</taxon>
        <taxon>Xanthobacteraceae</taxon>
        <taxon>Labrys</taxon>
    </lineage>
</organism>
<protein>
    <recommendedName>
        <fullName evidence="6 11">6-phosphogluconate dehydrogenase, decarboxylating</fullName>
        <ecNumber evidence="5 11">1.1.1.44</ecNumber>
    </recommendedName>
</protein>
<evidence type="ECO:0000256" key="1">
    <source>
        <dbReference type="ARBA" id="ARBA00002526"/>
    </source>
</evidence>
<keyword evidence="9 11" id="KW-0570">Pentose shunt</keyword>
<keyword evidence="11 12" id="KW-0521">NADP</keyword>
<evidence type="ECO:0000256" key="7">
    <source>
        <dbReference type="ARBA" id="ARBA00023002"/>
    </source>
</evidence>
<evidence type="ECO:0000256" key="5">
    <source>
        <dbReference type="ARBA" id="ARBA00013011"/>
    </source>
</evidence>
<dbReference type="PANTHER" id="PTHR11811">
    <property type="entry name" value="6-PHOSPHOGLUCONATE DEHYDROGENASE"/>
    <property type="match status" value="1"/>
</dbReference>
<sequence length="474" mass="49506">MAQADIAVIGLAVMGRNLAMNIAEKGFKVAVYNRSSSRTDEAMAEAGDLAGNMIACHSIEELVAALKPPRALLLMVKAGEAVDQTVELLKPHLSKGDIIIDAGNANYRDSIARNDALTAEGFQFLGVGVSGGEEGARHGPSIMAGGNKDAFARVEPVLMAIAARYEGTPCCAYMGPAGAGHFVKTLHNGIEYADMQMIAEAYGLMRAGLGMSTAAIADVFEGWTSGPLASYLIEITVQALRTTDPATGKPIVDVILDSAGQKGTGRWSAIEALDLGVPASAIAAAVEARGLSSARALRQAVNAALGDAERGSIGSATPEAVADIEKTLLAGKILAYAQGFDVMAAGSKQFGWDLPLAEIARIWRAGCIIRSRMLDRMSEAYSATPAPASLILDPDFAGQIKESLPAARKTLGHAVAEGHAVPALTSALNYLQQLRASRSTVDLVQAQRDIFGAHGFERIDQPGAHHGPWHSGAE</sequence>
<evidence type="ECO:0000256" key="10">
    <source>
        <dbReference type="ARBA" id="ARBA00048640"/>
    </source>
</evidence>
<dbReference type="EC" id="1.1.1.44" evidence="5 11"/>
<dbReference type="InterPro" id="IPR006114">
    <property type="entry name" value="6PGDH_C"/>
</dbReference>
<dbReference type="InterPro" id="IPR036291">
    <property type="entry name" value="NAD(P)-bd_dom_sf"/>
</dbReference>
<dbReference type="PIRSF" id="PIRSF000109">
    <property type="entry name" value="6PGD"/>
    <property type="match status" value="1"/>
</dbReference>
<dbReference type="PROSITE" id="PS00461">
    <property type="entry name" value="6PGD"/>
    <property type="match status" value="1"/>
</dbReference>
<proteinExistence type="inferred from homology"/>
<comment type="subunit">
    <text evidence="4 11">Homodimer.</text>
</comment>
<dbReference type="InterPro" id="IPR008927">
    <property type="entry name" value="6-PGluconate_DH-like_C_sf"/>
</dbReference>
<dbReference type="NCBIfam" id="NF006765">
    <property type="entry name" value="PRK09287.1"/>
    <property type="match status" value="1"/>
</dbReference>
<comment type="function">
    <text evidence="1 11">Catalyzes the oxidative decarboxylation of 6-phosphogluconate to ribulose 5-phosphate and CO(2), with concomitant reduction of NADP to NADPH.</text>
</comment>
<evidence type="ECO:0000256" key="12">
    <source>
        <dbReference type="RuleBase" id="RU000485"/>
    </source>
</evidence>
<evidence type="ECO:0000256" key="4">
    <source>
        <dbReference type="ARBA" id="ARBA00011738"/>
    </source>
</evidence>
<dbReference type="EMBL" id="JAUSVK010000001">
    <property type="protein sequence ID" value="MDQ0392674.1"/>
    <property type="molecule type" value="Genomic_DNA"/>
</dbReference>
<dbReference type="GO" id="GO:0004616">
    <property type="term" value="F:phosphogluconate dehydrogenase (decarboxylating) activity"/>
    <property type="evidence" value="ECO:0007669"/>
    <property type="project" value="UniProtKB-EC"/>
</dbReference>
<evidence type="ECO:0000256" key="6">
    <source>
        <dbReference type="ARBA" id="ARBA00018193"/>
    </source>
</evidence>
<dbReference type="InterPro" id="IPR006183">
    <property type="entry name" value="Pgluconate_DH"/>
</dbReference>
<dbReference type="RefSeq" id="WP_307426905.1">
    <property type="nucleotide sequence ID" value="NZ_JAUSVK010000001.1"/>
</dbReference>
<dbReference type="Gene3D" id="1.20.5.320">
    <property type="entry name" value="6-Phosphogluconate Dehydrogenase, domain 3"/>
    <property type="match status" value="1"/>
</dbReference>
<dbReference type="InterPro" id="IPR006115">
    <property type="entry name" value="6PGDH_NADP-bd"/>
</dbReference>
<feature type="domain" description="6-phosphogluconate dehydrogenase C-terminal" evidence="13">
    <location>
        <begin position="180"/>
        <end position="470"/>
    </location>
</feature>
<dbReference type="InterPro" id="IPR006184">
    <property type="entry name" value="6PGdom_BS"/>
</dbReference>
<reference evidence="14 15" key="1">
    <citation type="submission" date="2023-07" db="EMBL/GenBank/DDBJ databases">
        <title>Genomic Encyclopedia of Type Strains, Phase IV (KMG-IV): sequencing the most valuable type-strain genomes for metagenomic binning, comparative biology and taxonomic classification.</title>
        <authorList>
            <person name="Goeker M."/>
        </authorList>
    </citation>
    <scope>NUCLEOTIDE SEQUENCE [LARGE SCALE GENOMIC DNA]</scope>
    <source>
        <strain evidence="14 15">DSM 5896</strain>
    </source>
</reference>
<dbReference type="Pfam" id="PF00393">
    <property type="entry name" value="6PGD"/>
    <property type="match status" value="1"/>
</dbReference>
<name>A0ABU0FDK5_9HYPH</name>